<feature type="compositionally biased region" description="Basic and acidic residues" evidence="1">
    <location>
        <begin position="140"/>
        <end position="159"/>
    </location>
</feature>
<evidence type="ECO:0000313" key="4">
    <source>
        <dbReference type="Proteomes" id="UP000324767"/>
    </source>
</evidence>
<dbReference type="InterPro" id="IPR039432">
    <property type="entry name" value="SRP9_dom"/>
</dbReference>
<dbReference type="AlphaFoldDB" id="A0A5M8PI53"/>
<dbReference type="Pfam" id="PF05486">
    <property type="entry name" value="SRP9-21"/>
    <property type="match status" value="1"/>
</dbReference>
<organism evidence="3 4">
    <name type="scientific">Lasallia pustulata</name>
    <dbReference type="NCBI Taxonomy" id="136370"/>
    <lineage>
        <taxon>Eukaryota</taxon>
        <taxon>Fungi</taxon>
        <taxon>Dikarya</taxon>
        <taxon>Ascomycota</taxon>
        <taxon>Pezizomycotina</taxon>
        <taxon>Lecanoromycetes</taxon>
        <taxon>OSLEUM clade</taxon>
        <taxon>Umbilicariomycetidae</taxon>
        <taxon>Umbilicariales</taxon>
        <taxon>Umbilicariaceae</taxon>
        <taxon>Lasallia</taxon>
    </lineage>
</organism>
<evidence type="ECO:0000313" key="3">
    <source>
        <dbReference type="EMBL" id="KAA6408600.1"/>
    </source>
</evidence>
<feature type="compositionally biased region" description="Pro residues" evidence="1">
    <location>
        <begin position="48"/>
        <end position="60"/>
    </location>
</feature>
<dbReference type="PANTHER" id="PTHR12834:SF12">
    <property type="entry name" value="SIGNAL RECOGNITION PARTICLE 9 KDA PROTEIN"/>
    <property type="match status" value="1"/>
</dbReference>
<dbReference type="OrthoDB" id="5419752at2759"/>
<proteinExistence type="predicted"/>
<dbReference type="GO" id="GO:0006614">
    <property type="term" value="P:SRP-dependent cotranslational protein targeting to membrane"/>
    <property type="evidence" value="ECO:0007669"/>
    <property type="project" value="InterPro"/>
</dbReference>
<evidence type="ECO:0000259" key="2">
    <source>
        <dbReference type="Pfam" id="PF05486"/>
    </source>
</evidence>
<reference evidence="3 4" key="1">
    <citation type="submission" date="2019-09" db="EMBL/GenBank/DDBJ databases">
        <title>The hologenome of the rock-dwelling lichen Lasallia pustulata.</title>
        <authorList>
            <person name="Greshake Tzovaras B."/>
            <person name="Segers F."/>
            <person name="Bicker A."/>
            <person name="Dal Grande F."/>
            <person name="Otte J."/>
            <person name="Hankeln T."/>
            <person name="Schmitt I."/>
            <person name="Ebersberger I."/>
        </authorList>
    </citation>
    <scope>NUCLEOTIDE SEQUENCE [LARGE SCALE GENOMIC DNA]</scope>
    <source>
        <strain evidence="3">A1-1</strain>
    </source>
</reference>
<feature type="region of interest" description="Disordered" evidence="1">
    <location>
        <begin position="26"/>
        <end position="64"/>
    </location>
</feature>
<dbReference type="InterPro" id="IPR039914">
    <property type="entry name" value="SRP9-like"/>
</dbReference>
<feature type="domain" description="SRP9" evidence="2">
    <location>
        <begin position="5"/>
        <end position="103"/>
    </location>
</feature>
<feature type="region of interest" description="Disordered" evidence="1">
    <location>
        <begin position="122"/>
        <end position="159"/>
    </location>
</feature>
<gene>
    <name evidence="3" type="ORF">FRX48_07682</name>
</gene>
<sequence length="191" mass="20757">MPYLPTAQSWLHQSTLLLQARPTTTRITTKYTLEPSTRSPSRKRRSNPPAPTSPPTPTAPQPKAHLILKTYDPVSGACLKYRTDKAAEVGRLMAALGRCGRVMAALPERAEEVQAQPEKVVGEGAGTGRSTPVAEAKGAAGEKEKGKGEGGRRRRGRSEEGRWAWRLKARYWLERTGAAGHFFGGLDEAIA</sequence>
<comment type="caution">
    <text evidence="3">The sequence shown here is derived from an EMBL/GenBank/DDBJ whole genome shotgun (WGS) entry which is preliminary data.</text>
</comment>
<accession>A0A5M8PI53</accession>
<dbReference type="Proteomes" id="UP000324767">
    <property type="component" value="Unassembled WGS sequence"/>
</dbReference>
<dbReference type="EMBL" id="VXIT01000013">
    <property type="protein sequence ID" value="KAA6408600.1"/>
    <property type="molecule type" value="Genomic_DNA"/>
</dbReference>
<evidence type="ECO:0000256" key="1">
    <source>
        <dbReference type="SAM" id="MobiDB-lite"/>
    </source>
</evidence>
<dbReference type="PANTHER" id="PTHR12834">
    <property type="entry name" value="SIGNAL RECOGNITION PARTICLE 9 KDA PROTEIN"/>
    <property type="match status" value="1"/>
</dbReference>
<name>A0A5M8PI53_9LECA</name>
<feature type="compositionally biased region" description="Low complexity" evidence="1">
    <location>
        <begin position="26"/>
        <end position="39"/>
    </location>
</feature>
<dbReference type="GO" id="GO:0005786">
    <property type="term" value="C:signal recognition particle, endoplasmic reticulum targeting"/>
    <property type="evidence" value="ECO:0007669"/>
    <property type="project" value="TreeGrafter"/>
</dbReference>
<protein>
    <recommendedName>
        <fullName evidence="2">SRP9 domain-containing protein</fullName>
    </recommendedName>
</protein>